<protein>
    <submittedName>
        <fullName evidence="2">Uncharacterized protein</fullName>
    </submittedName>
</protein>
<dbReference type="GeneID" id="20810262"/>
<keyword evidence="1" id="KW-0472">Membrane</keyword>
<reference evidence="2" key="1">
    <citation type="submission" date="2013-12" db="EMBL/GenBank/DDBJ databases">
        <title>The Genome Sequence of Aphanomyces astaci APO3.</title>
        <authorList>
            <consortium name="The Broad Institute Genomics Platform"/>
            <person name="Russ C."/>
            <person name="Tyler B."/>
            <person name="van West P."/>
            <person name="Dieguez-Uribeondo J."/>
            <person name="Young S.K."/>
            <person name="Zeng Q."/>
            <person name="Gargeya S."/>
            <person name="Fitzgerald M."/>
            <person name="Abouelleil A."/>
            <person name="Alvarado L."/>
            <person name="Chapman S.B."/>
            <person name="Gainer-Dewar J."/>
            <person name="Goldberg J."/>
            <person name="Griggs A."/>
            <person name="Gujja S."/>
            <person name="Hansen M."/>
            <person name="Howarth C."/>
            <person name="Imamovic A."/>
            <person name="Ireland A."/>
            <person name="Larimer J."/>
            <person name="McCowan C."/>
            <person name="Murphy C."/>
            <person name="Pearson M."/>
            <person name="Poon T.W."/>
            <person name="Priest M."/>
            <person name="Roberts A."/>
            <person name="Saif S."/>
            <person name="Shea T."/>
            <person name="Sykes S."/>
            <person name="Wortman J."/>
            <person name="Nusbaum C."/>
            <person name="Birren B."/>
        </authorList>
    </citation>
    <scope>NUCLEOTIDE SEQUENCE [LARGE SCALE GENOMIC DNA]</scope>
    <source>
        <strain evidence="2">APO3</strain>
    </source>
</reference>
<dbReference type="EMBL" id="KI913131">
    <property type="protein sequence ID" value="ETV78053.1"/>
    <property type="molecule type" value="Genomic_DNA"/>
</dbReference>
<feature type="transmembrane region" description="Helical" evidence="1">
    <location>
        <begin position="403"/>
        <end position="425"/>
    </location>
</feature>
<feature type="transmembrane region" description="Helical" evidence="1">
    <location>
        <begin position="373"/>
        <end position="397"/>
    </location>
</feature>
<accession>W4GGI7</accession>
<organism evidence="2">
    <name type="scientific">Aphanomyces astaci</name>
    <name type="common">Crayfish plague agent</name>
    <dbReference type="NCBI Taxonomy" id="112090"/>
    <lineage>
        <taxon>Eukaryota</taxon>
        <taxon>Sar</taxon>
        <taxon>Stramenopiles</taxon>
        <taxon>Oomycota</taxon>
        <taxon>Saprolegniomycetes</taxon>
        <taxon>Saprolegniales</taxon>
        <taxon>Verrucalvaceae</taxon>
        <taxon>Aphanomyces</taxon>
    </lineage>
</organism>
<dbReference type="AlphaFoldDB" id="W4GGI7"/>
<dbReference type="VEuPathDB" id="FungiDB:H257_08266"/>
<proteinExistence type="predicted"/>
<dbReference type="RefSeq" id="XP_009832390.1">
    <property type="nucleotide sequence ID" value="XM_009834088.1"/>
</dbReference>
<evidence type="ECO:0000313" key="2">
    <source>
        <dbReference type="EMBL" id="ETV78053.1"/>
    </source>
</evidence>
<evidence type="ECO:0000256" key="1">
    <source>
        <dbReference type="SAM" id="Phobius"/>
    </source>
</evidence>
<keyword evidence="1" id="KW-0812">Transmembrane</keyword>
<name>W4GGI7_APHAT</name>
<keyword evidence="1" id="KW-1133">Transmembrane helix</keyword>
<dbReference type="OrthoDB" id="71965at2759"/>
<gene>
    <name evidence="2" type="ORF">H257_08266</name>
</gene>
<sequence length="585" mass="65488">MDIPIPTTTSMTKVHVQQQAQLPRPRRRPHQVSFGKASLALGIANVINLSAIPLKAYISESFPWSMQPPQLAIPLNATFDTYTAATHAYLASLYNNQTMAPADIFSRDLSRNTFVLRYKLTLDPEDTHCLTSMLRFPGAFFYGLGTQALVCDFLAQNTSTRQRTAPWISCQRDQLLGHPAVEVCTWIEALDECDDVCWSPKYAVYHAGLLWESVAFAWVKLGLRCMLVGVIWRQLWVSYFSHYSSLIVNLKTLGLPRSGGGDDYVGDTTVSYVLHVGDPTWLILSHPFVSLAMVVDCFASASYMGVAGNRVSQVGDAVQFVLGCLYGSRLAWVAYLTMHVASWPIKRWHLEEYFDPVDSGWMAISSSVYAGPIMWLATNSILMVPFQGMFTFLVAAPLETSEISTGTLCFFALFGSAPLLHSYMLRRVHMFLARRHRRELDSFASMTKFNDLKQRVVLGSCRYIIYRGRDQVINNPPLVRNGGGGLHRLVESHCQYKWRPLFCTRAADCFVECMNDHAAVEMIRLSLIHSLALPATSHCPCLHEDRSVCVLSNEACNSSNENKIESSSPLSPCLHHAASNCPWLM</sequence>